<gene>
    <name evidence="1" type="ORF">FWK35_00031548</name>
</gene>
<sequence length="102" mass="11841">MFIFGGHNKITRNAYNGFNSIFMSHMSRKSCRGRKTSAKNIESDLHCGIIETLFKTEFTVSDIAKIKFAPITYVKVKRSFNRYKSVLLPNRRAFNFVNLKQL</sequence>
<evidence type="ECO:0000313" key="2">
    <source>
        <dbReference type="Proteomes" id="UP000478052"/>
    </source>
</evidence>
<protein>
    <submittedName>
        <fullName evidence="1">Uncharacterized protein</fullName>
    </submittedName>
</protein>
<proteinExistence type="predicted"/>
<organism evidence="1 2">
    <name type="scientific">Aphis craccivora</name>
    <name type="common">Cowpea aphid</name>
    <dbReference type="NCBI Taxonomy" id="307492"/>
    <lineage>
        <taxon>Eukaryota</taxon>
        <taxon>Metazoa</taxon>
        <taxon>Ecdysozoa</taxon>
        <taxon>Arthropoda</taxon>
        <taxon>Hexapoda</taxon>
        <taxon>Insecta</taxon>
        <taxon>Pterygota</taxon>
        <taxon>Neoptera</taxon>
        <taxon>Paraneoptera</taxon>
        <taxon>Hemiptera</taxon>
        <taxon>Sternorrhyncha</taxon>
        <taxon>Aphidomorpha</taxon>
        <taxon>Aphidoidea</taxon>
        <taxon>Aphididae</taxon>
        <taxon>Aphidini</taxon>
        <taxon>Aphis</taxon>
        <taxon>Aphis</taxon>
    </lineage>
</organism>
<comment type="caution">
    <text evidence="1">The sequence shown here is derived from an EMBL/GenBank/DDBJ whole genome shotgun (WGS) entry which is preliminary data.</text>
</comment>
<keyword evidence="2" id="KW-1185">Reference proteome</keyword>
<accession>A0A6G0Y6D7</accession>
<evidence type="ECO:0000313" key="1">
    <source>
        <dbReference type="EMBL" id="KAF0749814.1"/>
    </source>
</evidence>
<dbReference type="AlphaFoldDB" id="A0A6G0Y6D7"/>
<name>A0A6G0Y6D7_APHCR</name>
<dbReference type="EMBL" id="VUJU01005956">
    <property type="protein sequence ID" value="KAF0749814.1"/>
    <property type="molecule type" value="Genomic_DNA"/>
</dbReference>
<reference evidence="1 2" key="1">
    <citation type="submission" date="2019-08" db="EMBL/GenBank/DDBJ databases">
        <title>Whole genome of Aphis craccivora.</title>
        <authorList>
            <person name="Voronova N.V."/>
            <person name="Shulinski R.S."/>
            <person name="Bandarenka Y.V."/>
            <person name="Zhorov D.G."/>
            <person name="Warner D."/>
        </authorList>
    </citation>
    <scope>NUCLEOTIDE SEQUENCE [LARGE SCALE GENOMIC DNA]</scope>
    <source>
        <strain evidence="1">180601</strain>
        <tissue evidence="1">Whole Body</tissue>
    </source>
</reference>
<dbReference type="Proteomes" id="UP000478052">
    <property type="component" value="Unassembled WGS sequence"/>
</dbReference>